<dbReference type="InterPro" id="IPR020843">
    <property type="entry name" value="ER"/>
</dbReference>
<dbReference type="CDD" id="cd05282">
    <property type="entry name" value="ETR_like"/>
    <property type="match status" value="1"/>
</dbReference>
<dbReference type="Pfam" id="PF00107">
    <property type="entry name" value="ADH_zinc_N"/>
    <property type="match status" value="1"/>
</dbReference>
<dbReference type="SMART" id="SM00829">
    <property type="entry name" value="PKS_ER"/>
    <property type="match status" value="1"/>
</dbReference>
<organism evidence="4 5">
    <name type="scientific">Pleodorina starrii</name>
    <dbReference type="NCBI Taxonomy" id="330485"/>
    <lineage>
        <taxon>Eukaryota</taxon>
        <taxon>Viridiplantae</taxon>
        <taxon>Chlorophyta</taxon>
        <taxon>core chlorophytes</taxon>
        <taxon>Chlorophyceae</taxon>
        <taxon>CS clade</taxon>
        <taxon>Chlamydomonadales</taxon>
        <taxon>Volvocaceae</taxon>
        <taxon>Pleodorina</taxon>
    </lineage>
</organism>
<comment type="caution">
    <text evidence="4">The sequence shown here is derived from an EMBL/GenBank/DDBJ whole genome shotgun (WGS) entry which is preliminary data.</text>
</comment>
<dbReference type="SUPFAM" id="SSF50129">
    <property type="entry name" value="GroES-like"/>
    <property type="match status" value="1"/>
</dbReference>
<evidence type="ECO:0000256" key="1">
    <source>
        <dbReference type="ARBA" id="ARBA00022857"/>
    </source>
</evidence>
<evidence type="ECO:0000313" key="4">
    <source>
        <dbReference type="EMBL" id="GLC58635.1"/>
    </source>
</evidence>
<dbReference type="InterPro" id="IPR013154">
    <property type="entry name" value="ADH-like_N"/>
</dbReference>
<reference evidence="4 5" key="1">
    <citation type="journal article" date="2023" name="Commun. Biol.">
        <title>Reorganization of the ancestral sex-determining regions during the evolution of trioecy in Pleodorina starrii.</title>
        <authorList>
            <person name="Takahashi K."/>
            <person name="Suzuki S."/>
            <person name="Kawai-Toyooka H."/>
            <person name="Yamamoto K."/>
            <person name="Hamaji T."/>
            <person name="Ootsuki R."/>
            <person name="Yamaguchi H."/>
            <person name="Kawachi M."/>
            <person name="Higashiyama T."/>
            <person name="Nozaki H."/>
        </authorList>
    </citation>
    <scope>NUCLEOTIDE SEQUENCE [LARGE SCALE GENOMIC DNA]</scope>
    <source>
        <strain evidence="4 5">NIES-4479</strain>
    </source>
</reference>
<sequence length="342" mass="36146">MAIPETQTAVQLSAFGADNIVIAQVPVPKPGAGEVLVRITARPVNPSDVFAVVGVYPGYKPKEFPAVPGLEGMGEVVSLGPDTSGRLSPGTRVVATQWRCASEGVGTWQQYVVAPEEDLVPVPADLPDEAACQALINPVPVIGMLQELDVPKDDYIIVTAAGSALGRMAIRYAKSRDIRVVATCRRAEQVQELKDAGAYEAMVLATDADAEALAKRVSELTGGRGAWGALDSIAGSSPARIAPAVRVGGSIIVYGAMSGANIEWNVVQGLFRQVALKGFWLVPWLASKSAEEQRAVLAEVLEHMRSGLLPPMKTDVRPLEEAAAALRDQAIEGRPAKIVLRS</sequence>
<dbReference type="InterPro" id="IPR036291">
    <property type="entry name" value="NAD(P)-bd_dom_sf"/>
</dbReference>
<dbReference type="PANTHER" id="PTHR48106">
    <property type="entry name" value="QUINONE OXIDOREDUCTASE PIG3-RELATED"/>
    <property type="match status" value="1"/>
</dbReference>
<dbReference type="GO" id="GO:0016651">
    <property type="term" value="F:oxidoreductase activity, acting on NAD(P)H"/>
    <property type="evidence" value="ECO:0007669"/>
    <property type="project" value="TreeGrafter"/>
</dbReference>
<proteinExistence type="predicted"/>
<evidence type="ECO:0000313" key="5">
    <source>
        <dbReference type="Proteomes" id="UP001165080"/>
    </source>
</evidence>
<dbReference type="InterPro" id="IPR011032">
    <property type="entry name" value="GroES-like_sf"/>
</dbReference>
<evidence type="ECO:0000259" key="3">
    <source>
        <dbReference type="SMART" id="SM00829"/>
    </source>
</evidence>
<dbReference type="SUPFAM" id="SSF51735">
    <property type="entry name" value="NAD(P)-binding Rossmann-fold domains"/>
    <property type="match status" value="1"/>
</dbReference>
<keyword evidence="1" id="KW-0521">NADP</keyword>
<dbReference type="OrthoDB" id="7482721at2759"/>
<dbReference type="Proteomes" id="UP001165080">
    <property type="component" value="Unassembled WGS sequence"/>
</dbReference>
<dbReference type="Gene3D" id="3.90.180.10">
    <property type="entry name" value="Medium-chain alcohol dehydrogenases, catalytic domain"/>
    <property type="match status" value="1"/>
</dbReference>
<dbReference type="Pfam" id="PF08240">
    <property type="entry name" value="ADH_N"/>
    <property type="match status" value="1"/>
</dbReference>
<dbReference type="GO" id="GO:0070402">
    <property type="term" value="F:NADPH binding"/>
    <property type="evidence" value="ECO:0007669"/>
    <property type="project" value="TreeGrafter"/>
</dbReference>
<name>A0A9W6F7G9_9CHLO</name>
<feature type="domain" description="Enoyl reductase (ER)" evidence="3">
    <location>
        <begin position="16"/>
        <end position="340"/>
    </location>
</feature>
<keyword evidence="5" id="KW-1185">Reference proteome</keyword>
<gene>
    <name evidence="4" type="primary">PLESTBF000666</name>
    <name evidence="4" type="ORF">PLESTB_001382700</name>
</gene>
<dbReference type="InterPro" id="IPR013149">
    <property type="entry name" value="ADH-like_C"/>
</dbReference>
<dbReference type="PANTHER" id="PTHR48106:SF2">
    <property type="entry name" value="ZN2+-BINDING DEHYDROGENASE"/>
    <property type="match status" value="1"/>
</dbReference>
<dbReference type="Gene3D" id="3.40.50.720">
    <property type="entry name" value="NAD(P)-binding Rossmann-like Domain"/>
    <property type="match status" value="1"/>
</dbReference>
<evidence type="ECO:0000256" key="2">
    <source>
        <dbReference type="ARBA" id="ARBA00023002"/>
    </source>
</evidence>
<keyword evidence="2" id="KW-0560">Oxidoreductase</keyword>
<protein>
    <recommendedName>
        <fullName evidence="3">Enoyl reductase (ER) domain-containing protein</fullName>
    </recommendedName>
</protein>
<dbReference type="AlphaFoldDB" id="A0A9W6F7G9"/>
<dbReference type="EMBL" id="BRXU01000023">
    <property type="protein sequence ID" value="GLC58635.1"/>
    <property type="molecule type" value="Genomic_DNA"/>
</dbReference>
<accession>A0A9W6F7G9</accession>